<accession>A0A7S1AEU8</accession>
<feature type="region of interest" description="Disordered" evidence="1">
    <location>
        <begin position="1"/>
        <end position="23"/>
    </location>
</feature>
<name>A0A7S1AEU8_NOCSC</name>
<feature type="compositionally biased region" description="Polar residues" evidence="1">
    <location>
        <begin position="1"/>
        <end position="12"/>
    </location>
</feature>
<reference evidence="2" key="1">
    <citation type="submission" date="2021-01" db="EMBL/GenBank/DDBJ databases">
        <authorList>
            <person name="Corre E."/>
            <person name="Pelletier E."/>
            <person name="Niang G."/>
            <person name="Scheremetjew M."/>
            <person name="Finn R."/>
            <person name="Kale V."/>
            <person name="Holt S."/>
            <person name="Cochrane G."/>
            <person name="Meng A."/>
            <person name="Brown T."/>
            <person name="Cohen L."/>
        </authorList>
    </citation>
    <scope>NUCLEOTIDE SEQUENCE</scope>
</reference>
<proteinExistence type="predicted"/>
<dbReference type="EMBL" id="HBFQ01037228">
    <property type="protein sequence ID" value="CAD8851936.1"/>
    <property type="molecule type" value="Transcribed_RNA"/>
</dbReference>
<protein>
    <submittedName>
        <fullName evidence="2">Uncharacterized protein</fullName>
    </submittedName>
</protein>
<evidence type="ECO:0000313" key="2">
    <source>
        <dbReference type="EMBL" id="CAD8851936.1"/>
    </source>
</evidence>
<evidence type="ECO:0000256" key="1">
    <source>
        <dbReference type="SAM" id="MobiDB-lite"/>
    </source>
</evidence>
<dbReference type="AlphaFoldDB" id="A0A7S1AEU8"/>
<sequence>MSATQLFTNSTRHPFRREMGTEEAMETASGDVFVEDDSRVQAGSELSHTCAGPVRKCSSEESFGWFSALVHDRVFHPVDVGDVSLQGDTSLDNFYDVNTERRVALQSVFGAKRPVESTQQLPRGRGNFGLGTISRLFSDTSLSRAGY</sequence>
<gene>
    <name evidence="2" type="ORF">NSCI0253_LOCUS26286</name>
</gene>
<organism evidence="2">
    <name type="scientific">Noctiluca scintillans</name>
    <name type="common">Sea sparkle</name>
    <name type="synonym">Red tide dinoflagellate</name>
    <dbReference type="NCBI Taxonomy" id="2966"/>
    <lineage>
        <taxon>Eukaryota</taxon>
        <taxon>Sar</taxon>
        <taxon>Alveolata</taxon>
        <taxon>Dinophyceae</taxon>
        <taxon>Noctilucales</taxon>
        <taxon>Noctilucaceae</taxon>
        <taxon>Noctiluca</taxon>
    </lineage>
</organism>